<feature type="domain" description="Cyanovirin-N" evidence="1">
    <location>
        <begin position="15"/>
        <end position="128"/>
    </location>
</feature>
<name>A0A2P5HJC2_DIAHE</name>
<dbReference type="SUPFAM" id="SSF51322">
    <property type="entry name" value="Cyanovirin-N"/>
    <property type="match status" value="1"/>
</dbReference>
<proteinExistence type="predicted"/>
<evidence type="ECO:0000313" key="3">
    <source>
        <dbReference type="Proteomes" id="UP000094444"/>
    </source>
</evidence>
<dbReference type="Gene3D" id="2.30.60.10">
    <property type="entry name" value="Cyanovirin-N"/>
    <property type="match status" value="1"/>
</dbReference>
<accession>A0A2P5HJC2</accession>
<reference evidence="2" key="1">
    <citation type="submission" date="2017-09" db="EMBL/GenBank/DDBJ databases">
        <title>Polyketide synthases of a Diaporthe helianthi virulent isolate.</title>
        <authorList>
            <person name="Baroncelli R."/>
        </authorList>
    </citation>
    <scope>NUCLEOTIDE SEQUENCE [LARGE SCALE GENOMIC DNA]</scope>
    <source>
        <strain evidence="2">7/96</strain>
    </source>
</reference>
<gene>
    <name evidence="2" type="ORF">DHEL01_v211258</name>
</gene>
<evidence type="ECO:0000313" key="2">
    <source>
        <dbReference type="EMBL" id="POS70346.1"/>
    </source>
</evidence>
<dbReference type="InterPro" id="IPR011058">
    <property type="entry name" value="Cyanovirin-N"/>
</dbReference>
<dbReference type="Pfam" id="PF08881">
    <property type="entry name" value="CVNH"/>
    <property type="match status" value="1"/>
</dbReference>
<dbReference type="EMBL" id="MAVT02001673">
    <property type="protein sequence ID" value="POS70346.1"/>
    <property type="molecule type" value="Genomic_DNA"/>
</dbReference>
<dbReference type="InParanoid" id="A0A2P5HJC2"/>
<sequence length="129" mass="13632">MAAMLPSTVLAASGFLDSCSDFTITELNGRQGRSMMLQANCKVDSDNKNPTELDLNGCFGWESNACGFTYPPASGFTNDVGTCYNDYTGGEEHFGANFGCFGRCSGGGTAYNVFALDAYIGNDNGHLVC</sequence>
<organism evidence="2 3">
    <name type="scientific">Diaporthe helianthi</name>
    <dbReference type="NCBI Taxonomy" id="158607"/>
    <lineage>
        <taxon>Eukaryota</taxon>
        <taxon>Fungi</taxon>
        <taxon>Dikarya</taxon>
        <taxon>Ascomycota</taxon>
        <taxon>Pezizomycotina</taxon>
        <taxon>Sordariomycetes</taxon>
        <taxon>Sordariomycetidae</taxon>
        <taxon>Diaporthales</taxon>
        <taxon>Diaporthaceae</taxon>
        <taxon>Diaporthe</taxon>
    </lineage>
</organism>
<evidence type="ECO:0000259" key="1">
    <source>
        <dbReference type="Pfam" id="PF08881"/>
    </source>
</evidence>
<protein>
    <recommendedName>
        <fullName evidence="1">Cyanovirin-N domain-containing protein</fullName>
    </recommendedName>
</protein>
<dbReference type="Proteomes" id="UP000094444">
    <property type="component" value="Unassembled WGS sequence"/>
</dbReference>
<keyword evidence="3" id="KW-1185">Reference proteome</keyword>
<comment type="caution">
    <text evidence="2">The sequence shown here is derived from an EMBL/GenBank/DDBJ whole genome shotgun (WGS) entry which is preliminary data.</text>
</comment>
<dbReference type="AlphaFoldDB" id="A0A2P5HJC2"/>
<dbReference type="InterPro" id="IPR036673">
    <property type="entry name" value="Cyanovirin-N_sf"/>
</dbReference>
<dbReference type="OrthoDB" id="5204380at2759"/>